<dbReference type="SUPFAM" id="SSF51569">
    <property type="entry name" value="Aldolase"/>
    <property type="match status" value="1"/>
</dbReference>
<feature type="site" description="Part of a proton relay during catalysis" evidence="12">
    <location>
        <position position="47"/>
    </location>
</feature>
<dbReference type="PROSITE" id="PS00665">
    <property type="entry name" value="DHDPS_1"/>
    <property type="match status" value="1"/>
</dbReference>
<dbReference type="Pfam" id="PF00701">
    <property type="entry name" value="DHDPS"/>
    <property type="match status" value="1"/>
</dbReference>
<comment type="catalytic activity">
    <reaction evidence="11 12">
        <text>L-aspartate 4-semialdehyde + pyruvate = (2S,4S)-4-hydroxy-2,3,4,5-tetrahydrodipicolinate + H2O + H(+)</text>
        <dbReference type="Rhea" id="RHEA:34171"/>
        <dbReference type="ChEBI" id="CHEBI:15361"/>
        <dbReference type="ChEBI" id="CHEBI:15377"/>
        <dbReference type="ChEBI" id="CHEBI:15378"/>
        <dbReference type="ChEBI" id="CHEBI:67139"/>
        <dbReference type="ChEBI" id="CHEBI:537519"/>
        <dbReference type="EC" id="4.3.3.7"/>
    </reaction>
</comment>
<dbReference type="PRINTS" id="PR00146">
    <property type="entry name" value="DHPICSNTHASE"/>
</dbReference>
<comment type="caution">
    <text evidence="12">Was originally thought to be a dihydrodipicolinate synthase (DHDPS), catalyzing the condensation of (S)-aspartate-beta-semialdehyde [(S)-ASA] and pyruvate to dihydrodipicolinate (DHDP). However, it was shown in E.coli that the product of the enzymatic reaction is not dihydrodipicolinate but in fact (4S)-4-hydroxy-2,3,4,5-tetrahydro-(2S)-dipicolinic acid (HTPA), and that the consecutive dehydration reaction leading to DHDP is not spontaneous but catalyzed by DapB.</text>
</comment>
<dbReference type="RefSeq" id="WP_159455070.1">
    <property type="nucleotide sequence ID" value="NZ_FWZT01000001.1"/>
</dbReference>
<dbReference type="NCBIfam" id="TIGR00674">
    <property type="entry name" value="dapA"/>
    <property type="match status" value="1"/>
</dbReference>
<evidence type="ECO:0000256" key="4">
    <source>
        <dbReference type="ARBA" id="ARBA00012086"/>
    </source>
</evidence>
<dbReference type="Proteomes" id="UP000192907">
    <property type="component" value="Unassembled WGS sequence"/>
</dbReference>
<evidence type="ECO:0000313" key="16">
    <source>
        <dbReference type="EMBL" id="SME90300.1"/>
    </source>
</evidence>
<name>A0A1Y6BAG0_9BACT</name>
<evidence type="ECO:0000256" key="11">
    <source>
        <dbReference type="ARBA" id="ARBA00047836"/>
    </source>
</evidence>
<evidence type="ECO:0000313" key="17">
    <source>
        <dbReference type="Proteomes" id="UP000192907"/>
    </source>
</evidence>
<keyword evidence="17" id="KW-1185">Reference proteome</keyword>
<gene>
    <name evidence="12" type="primary">dapA</name>
    <name evidence="16" type="ORF">SAMN06296036_101351</name>
</gene>
<accession>A0A1Y6BAG0</accession>
<evidence type="ECO:0000256" key="2">
    <source>
        <dbReference type="ARBA" id="ARBA00005120"/>
    </source>
</evidence>
<comment type="function">
    <text evidence="1 12">Catalyzes the condensation of (S)-aspartate-beta-semialdehyde [(S)-ASA] and pyruvate to 4-hydroxy-tetrahydrodipicolinate (HTPA).</text>
</comment>
<comment type="subunit">
    <text evidence="12">Homotetramer; dimer of dimers.</text>
</comment>
<evidence type="ECO:0000256" key="15">
    <source>
        <dbReference type="PIRSR" id="PIRSR001365-2"/>
    </source>
</evidence>
<feature type="site" description="Part of a proton relay during catalysis" evidence="12">
    <location>
        <position position="110"/>
    </location>
</feature>
<evidence type="ECO:0000256" key="10">
    <source>
        <dbReference type="ARBA" id="ARBA00023270"/>
    </source>
</evidence>
<dbReference type="PIRSF" id="PIRSF001365">
    <property type="entry name" value="DHDPS"/>
    <property type="match status" value="1"/>
</dbReference>
<dbReference type="InterPro" id="IPR020625">
    <property type="entry name" value="Schiff_base-form_aldolases_AS"/>
</dbReference>
<dbReference type="CDD" id="cd00950">
    <property type="entry name" value="DHDPS"/>
    <property type="match status" value="1"/>
</dbReference>
<feature type="binding site" evidence="12 15">
    <location>
        <position position="204"/>
    </location>
    <ligand>
        <name>pyruvate</name>
        <dbReference type="ChEBI" id="CHEBI:15361"/>
    </ligand>
</feature>
<dbReference type="STRING" id="1513793.SAMN06296036_101351"/>
<sequence length="300" mass="32133">MNFSIKGVHTAIVTPFDKDGNLDWDSFEKLLDHQAKGKVDGVVISGTTGESPTLTVQEKLALIRKARAYLPESIQVMAGAGSNNTQASVEMAKLAVDAGADSLLVVTPPYNKPSLNGLKLHFSSIATATNHPICLYHVPGRTGQLLSAAELAELCAIEQVVAVKEASADISLFSRAERISQANYLSGDDFTFLGSLAVEGDGVISVVTNIYPQAFRVLYDAFKAGDNPKAARIHKALLPAIEVLFYESNPGPSKAILANKGLCQNYFRAPMVPVSQESYAHIMNVVEDTERALSDLGVEV</sequence>
<evidence type="ECO:0000256" key="6">
    <source>
        <dbReference type="ARBA" id="ARBA00022605"/>
    </source>
</evidence>
<evidence type="ECO:0000256" key="7">
    <source>
        <dbReference type="ARBA" id="ARBA00022915"/>
    </source>
</evidence>
<evidence type="ECO:0000256" key="9">
    <source>
        <dbReference type="ARBA" id="ARBA00023239"/>
    </source>
</evidence>
<dbReference type="Gene3D" id="3.20.20.70">
    <property type="entry name" value="Aldolase class I"/>
    <property type="match status" value="1"/>
</dbReference>
<dbReference type="PANTHER" id="PTHR12128:SF66">
    <property type="entry name" value="4-HYDROXY-2-OXOGLUTARATE ALDOLASE, MITOCHONDRIAL"/>
    <property type="match status" value="1"/>
</dbReference>
<dbReference type="GO" id="GO:0019877">
    <property type="term" value="P:diaminopimelate biosynthetic process"/>
    <property type="evidence" value="ECO:0007669"/>
    <property type="project" value="UniProtKB-UniRule"/>
</dbReference>
<dbReference type="EMBL" id="FWZT01000001">
    <property type="protein sequence ID" value="SME90300.1"/>
    <property type="molecule type" value="Genomic_DNA"/>
</dbReference>
<dbReference type="EC" id="4.3.3.7" evidence="4 12"/>
<proteinExistence type="inferred from homology"/>
<dbReference type="GO" id="GO:0009089">
    <property type="term" value="P:lysine biosynthetic process via diaminopimelate"/>
    <property type="evidence" value="ECO:0007669"/>
    <property type="project" value="UniProtKB-UniRule"/>
</dbReference>
<comment type="pathway">
    <text evidence="2 12">Amino-acid biosynthesis; L-lysine biosynthesis via DAP pathway; (S)-tetrahydrodipicolinate from L-aspartate: step 3/4.</text>
</comment>
<comment type="subcellular location">
    <subcellularLocation>
        <location evidence="12">Cytoplasm</location>
    </subcellularLocation>
</comment>
<reference evidence="17" key="1">
    <citation type="submission" date="2017-04" db="EMBL/GenBank/DDBJ databases">
        <authorList>
            <person name="Varghese N."/>
            <person name="Submissions S."/>
        </authorList>
    </citation>
    <scope>NUCLEOTIDE SEQUENCE [LARGE SCALE GENOMIC DNA]</scope>
    <source>
        <strain evidence="17">RKEM611</strain>
    </source>
</reference>
<keyword evidence="8 12" id="KW-0457">Lysine biosynthesis</keyword>
<evidence type="ECO:0000256" key="12">
    <source>
        <dbReference type="HAMAP-Rule" id="MF_00418"/>
    </source>
</evidence>
<dbReference type="InterPro" id="IPR020624">
    <property type="entry name" value="Schiff_base-form_aldolases_CS"/>
</dbReference>
<dbReference type="GO" id="GO:0008840">
    <property type="term" value="F:4-hydroxy-tetrahydrodipicolinate synthase activity"/>
    <property type="evidence" value="ECO:0007669"/>
    <property type="project" value="UniProtKB-UniRule"/>
</dbReference>
<evidence type="ECO:0000256" key="14">
    <source>
        <dbReference type="PIRSR" id="PIRSR001365-1"/>
    </source>
</evidence>
<keyword evidence="5 12" id="KW-0963">Cytoplasm</keyword>
<dbReference type="UniPathway" id="UPA00034">
    <property type="reaction ID" value="UER00017"/>
</dbReference>
<evidence type="ECO:0000256" key="13">
    <source>
        <dbReference type="PIRNR" id="PIRNR001365"/>
    </source>
</evidence>
<dbReference type="AlphaFoldDB" id="A0A1Y6BAG0"/>
<organism evidence="16 17">
    <name type="scientific">Pseudobacteriovorax antillogorgiicola</name>
    <dbReference type="NCBI Taxonomy" id="1513793"/>
    <lineage>
        <taxon>Bacteria</taxon>
        <taxon>Pseudomonadati</taxon>
        <taxon>Bdellovibrionota</taxon>
        <taxon>Oligoflexia</taxon>
        <taxon>Oligoflexales</taxon>
        <taxon>Pseudobacteriovoracaceae</taxon>
        <taxon>Pseudobacteriovorax</taxon>
    </lineage>
</organism>
<evidence type="ECO:0000256" key="1">
    <source>
        <dbReference type="ARBA" id="ARBA00003294"/>
    </source>
</evidence>
<evidence type="ECO:0000256" key="5">
    <source>
        <dbReference type="ARBA" id="ARBA00022490"/>
    </source>
</evidence>
<dbReference type="GO" id="GO:0005829">
    <property type="term" value="C:cytosol"/>
    <property type="evidence" value="ECO:0007669"/>
    <property type="project" value="TreeGrafter"/>
</dbReference>
<protein>
    <recommendedName>
        <fullName evidence="4 12">4-hydroxy-tetrahydrodipicolinate synthase</fullName>
        <shortName evidence="12">HTPA synthase</shortName>
        <ecNumber evidence="4 12">4.3.3.7</ecNumber>
    </recommendedName>
</protein>
<dbReference type="InterPro" id="IPR002220">
    <property type="entry name" value="DapA-like"/>
</dbReference>
<feature type="active site" description="Proton donor/acceptor" evidence="12 14">
    <location>
        <position position="136"/>
    </location>
</feature>
<feature type="binding site" evidence="12 15">
    <location>
        <position position="48"/>
    </location>
    <ligand>
        <name>pyruvate</name>
        <dbReference type="ChEBI" id="CHEBI:15361"/>
    </ligand>
</feature>
<dbReference type="SMART" id="SM01130">
    <property type="entry name" value="DHDPS"/>
    <property type="match status" value="1"/>
</dbReference>
<keyword evidence="10 12" id="KW-0704">Schiff base</keyword>
<dbReference type="PROSITE" id="PS00666">
    <property type="entry name" value="DHDPS_2"/>
    <property type="match status" value="1"/>
</dbReference>
<evidence type="ECO:0000256" key="8">
    <source>
        <dbReference type="ARBA" id="ARBA00023154"/>
    </source>
</evidence>
<dbReference type="HAMAP" id="MF_00418">
    <property type="entry name" value="DapA"/>
    <property type="match status" value="1"/>
</dbReference>
<keyword evidence="7 12" id="KW-0220">Diaminopimelate biosynthesis</keyword>
<dbReference type="InterPro" id="IPR005263">
    <property type="entry name" value="DapA"/>
</dbReference>
<evidence type="ECO:0000256" key="3">
    <source>
        <dbReference type="ARBA" id="ARBA00007592"/>
    </source>
</evidence>
<keyword evidence="6 12" id="KW-0028">Amino-acid biosynthesis</keyword>
<dbReference type="InterPro" id="IPR013785">
    <property type="entry name" value="Aldolase_TIM"/>
</dbReference>
<comment type="similarity">
    <text evidence="3 12 13">Belongs to the DapA family.</text>
</comment>
<dbReference type="PANTHER" id="PTHR12128">
    <property type="entry name" value="DIHYDRODIPICOLINATE SYNTHASE"/>
    <property type="match status" value="1"/>
</dbReference>
<keyword evidence="9 12" id="KW-0456">Lyase</keyword>
<feature type="active site" description="Schiff-base intermediate with substrate" evidence="12 14">
    <location>
        <position position="164"/>
    </location>
</feature>